<keyword evidence="2 6" id="KW-0808">Transferase</keyword>
<dbReference type="OrthoDB" id="9805418at2"/>
<keyword evidence="1 6" id="KW-0489">Methyltransferase</keyword>
<evidence type="ECO:0000256" key="2">
    <source>
        <dbReference type="ARBA" id="ARBA00022679"/>
    </source>
</evidence>
<dbReference type="InterPro" id="IPR036388">
    <property type="entry name" value="WH-like_DNA-bd_sf"/>
</dbReference>
<dbReference type="GO" id="GO:0008171">
    <property type="term" value="F:O-methyltransferase activity"/>
    <property type="evidence" value="ECO:0007669"/>
    <property type="project" value="InterPro"/>
</dbReference>
<dbReference type="Gene3D" id="1.20.58.1390">
    <property type="match status" value="1"/>
</dbReference>
<dbReference type="PROSITE" id="PS51683">
    <property type="entry name" value="SAM_OMT_II"/>
    <property type="match status" value="1"/>
</dbReference>
<feature type="domain" description="O-methyltransferase C-terminal" evidence="4">
    <location>
        <begin position="171"/>
        <end position="340"/>
    </location>
</feature>
<proteinExistence type="predicted"/>
<gene>
    <name evidence="6" type="ORF">DXU93_03610</name>
</gene>
<evidence type="ECO:0000259" key="4">
    <source>
        <dbReference type="Pfam" id="PF00891"/>
    </source>
</evidence>
<comment type="caution">
    <text evidence="6">The sequence shown here is derived from an EMBL/GenBank/DDBJ whole genome shotgun (WGS) entry which is preliminary data.</text>
</comment>
<dbReference type="EMBL" id="QURB01000002">
    <property type="protein sequence ID" value="RFC54921.1"/>
    <property type="molecule type" value="Genomic_DNA"/>
</dbReference>
<name>A0A3E1EZD0_9FLAO</name>
<keyword evidence="3" id="KW-0949">S-adenosyl-L-methionine</keyword>
<evidence type="ECO:0000256" key="1">
    <source>
        <dbReference type="ARBA" id="ARBA00022603"/>
    </source>
</evidence>
<protein>
    <submittedName>
        <fullName evidence="6">Class I SAM-dependent methyltransferase</fullName>
    </submittedName>
</protein>
<dbReference type="Pfam" id="PF00891">
    <property type="entry name" value="Methyltransf_2"/>
    <property type="match status" value="1"/>
</dbReference>
<dbReference type="InterPro" id="IPR036390">
    <property type="entry name" value="WH_DNA-bd_sf"/>
</dbReference>
<dbReference type="InterPro" id="IPR029063">
    <property type="entry name" value="SAM-dependent_MTases_sf"/>
</dbReference>
<dbReference type="PANTHER" id="PTHR43712">
    <property type="entry name" value="PUTATIVE (AFU_ORTHOLOGUE AFUA_4G14580)-RELATED"/>
    <property type="match status" value="1"/>
</dbReference>
<accession>A0A3E1EZD0</accession>
<feature type="domain" description="BVU-1015-like N-terminal dimerisation-like" evidence="5">
    <location>
        <begin position="24"/>
        <end position="92"/>
    </location>
</feature>
<reference evidence="6 7" key="1">
    <citation type="submission" date="2018-08" db="EMBL/GenBank/DDBJ databases">
        <title>The draft genome squence of Brumimicrobium sp. N62.</title>
        <authorList>
            <person name="Du Z.-J."/>
            <person name="Luo H.-R."/>
        </authorList>
    </citation>
    <scope>NUCLEOTIDE SEQUENCE [LARGE SCALE GENOMIC DNA]</scope>
    <source>
        <strain evidence="6 7">N62</strain>
    </source>
</reference>
<dbReference type="InterPro" id="IPR016461">
    <property type="entry name" value="COMT-like"/>
</dbReference>
<sequence length="360" mass="41039">MTKPIERTTLFNTDNKKAIEALNLAHLISFAPYVWEASSLLKEKQILDIIENSDGSTIEEIVSLVDISHYGVRILLEAGLGIGLVYLDDGKYCLTKAGYFFLNDKTVVTNFNFMKDVCYEGANSLKDSIENSNPEGLKVFGEWEHIYEGLPVLPPKAKKSWFEFDHYYSDITFDELLPIVFNHQPKKVMDIGANTGKWTLKCLEYDENVEVGLVDLGVQLNVAKQNIDKSNFGDRVSYHEMDIRLSESKLPEGCDIIWMSQFLDCFSDEQIVSILKKCHEVADENTTVFINETFWDLQDFEISAFALQMTSLYFTTMANGCSQMYDSKVFFELIDQAGFKVVEQYNMKGIAHTLIGLKKK</sequence>
<evidence type="ECO:0000256" key="3">
    <source>
        <dbReference type="ARBA" id="ARBA00022691"/>
    </source>
</evidence>
<dbReference type="PANTHER" id="PTHR43712:SF2">
    <property type="entry name" value="O-METHYLTRANSFERASE CICE"/>
    <property type="match status" value="1"/>
</dbReference>
<evidence type="ECO:0000313" key="6">
    <source>
        <dbReference type="EMBL" id="RFC54921.1"/>
    </source>
</evidence>
<dbReference type="Gene3D" id="3.40.50.150">
    <property type="entry name" value="Vaccinia Virus protein VP39"/>
    <property type="match status" value="1"/>
</dbReference>
<evidence type="ECO:0000259" key="5">
    <source>
        <dbReference type="Pfam" id="PF21212"/>
    </source>
</evidence>
<dbReference type="InterPro" id="IPR049480">
    <property type="entry name" value="BVU_1015-like_N"/>
</dbReference>
<dbReference type="AlphaFoldDB" id="A0A3E1EZD0"/>
<organism evidence="6 7">
    <name type="scientific">Brumimicrobium aurantiacum</name>
    <dbReference type="NCBI Taxonomy" id="1737063"/>
    <lineage>
        <taxon>Bacteria</taxon>
        <taxon>Pseudomonadati</taxon>
        <taxon>Bacteroidota</taxon>
        <taxon>Flavobacteriia</taxon>
        <taxon>Flavobacteriales</taxon>
        <taxon>Crocinitomicaceae</taxon>
        <taxon>Brumimicrobium</taxon>
    </lineage>
</organism>
<dbReference type="Gene3D" id="1.10.10.10">
    <property type="entry name" value="Winged helix-like DNA-binding domain superfamily/Winged helix DNA-binding domain"/>
    <property type="match status" value="1"/>
</dbReference>
<dbReference type="Proteomes" id="UP000257127">
    <property type="component" value="Unassembled WGS sequence"/>
</dbReference>
<evidence type="ECO:0000313" key="7">
    <source>
        <dbReference type="Proteomes" id="UP000257127"/>
    </source>
</evidence>
<dbReference type="RefSeq" id="WP_116879900.1">
    <property type="nucleotide sequence ID" value="NZ_QURB01000002.1"/>
</dbReference>
<dbReference type="SUPFAM" id="SSF46785">
    <property type="entry name" value="Winged helix' DNA-binding domain"/>
    <property type="match status" value="1"/>
</dbReference>
<dbReference type="Pfam" id="PF21212">
    <property type="entry name" value="Dimerisation2-like_dom"/>
    <property type="match status" value="1"/>
</dbReference>
<keyword evidence="7" id="KW-1185">Reference proteome</keyword>
<dbReference type="InterPro" id="IPR001077">
    <property type="entry name" value="COMT_C"/>
</dbReference>
<dbReference type="SUPFAM" id="SSF53335">
    <property type="entry name" value="S-adenosyl-L-methionine-dependent methyltransferases"/>
    <property type="match status" value="1"/>
</dbReference>
<dbReference type="CDD" id="cd02440">
    <property type="entry name" value="AdoMet_MTases"/>
    <property type="match status" value="1"/>
</dbReference>
<dbReference type="GO" id="GO:0032259">
    <property type="term" value="P:methylation"/>
    <property type="evidence" value="ECO:0007669"/>
    <property type="project" value="UniProtKB-KW"/>
</dbReference>